<name>A0A8T0F403_ARGBR</name>
<protein>
    <submittedName>
        <fullName evidence="2">Uncharacterized protein</fullName>
    </submittedName>
</protein>
<gene>
    <name evidence="2" type="ORF">HNY73_011632</name>
</gene>
<dbReference type="AlphaFoldDB" id="A0A8T0F403"/>
<evidence type="ECO:0000313" key="2">
    <source>
        <dbReference type="EMBL" id="KAF8784139.1"/>
    </source>
</evidence>
<feature type="non-terminal residue" evidence="2">
    <location>
        <position position="1"/>
    </location>
</feature>
<feature type="compositionally biased region" description="Basic and acidic residues" evidence="1">
    <location>
        <begin position="1"/>
        <end position="18"/>
    </location>
</feature>
<evidence type="ECO:0000256" key="1">
    <source>
        <dbReference type="SAM" id="MobiDB-lite"/>
    </source>
</evidence>
<proteinExistence type="predicted"/>
<accession>A0A8T0F403</accession>
<evidence type="ECO:0000313" key="3">
    <source>
        <dbReference type="Proteomes" id="UP000807504"/>
    </source>
</evidence>
<comment type="caution">
    <text evidence="2">The sequence shown here is derived from an EMBL/GenBank/DDBJ whole genome shotgun (WGS) entry which is preliminary data.</text>
</comment>
<reference evidence="2" key="2">
    <citation type="submission" date="2020-06" db="EMBL/GenBank/DDBJ databases">
        <authorList>
            <person name="Sheffer M."/>
        </authorList>
    </citation>
    <scope>NUCLEOTIDE SEQUENCE</scope>
</reference>
<dbReference type="EMBL" id="JABXBU010000594">
    <property type="protein sequence ID" value="KAF8784139.1"/>
    <property type="molecule type" value="Genomic_DNA"/>
</dbReference>
<keyword evidence="3" id="KW-1185">Reference proteome</keyword>
<reference evidence="2" key="1">
    <citation type="journal article" date="2020" name="bioRxiv">
        <title>Chromosome-level reference genome of the European wasp spider Argiope bruennichi: a resource for studies on range expansion and evolutionary adaptation.</title>
        <authorList>
            <person name="Sheffer M.M."/>
            <person name="Hoppe A."/>
            <person name="Krehenwinkel H."/>
            <person name="Uhl G."/>
            <person name="Kuss A.W."/>
            <person name="Jensen L."/>
            <person name="Jensen C."/>
            <person name="Gillespie R.G."/>
            <person name="Hoff K.J."/>
            <person name="Prost S."/>
        </authorList>
    </citation>
    <scope>NUCLEOTIDE SEQUENCE</scope>
</reference>
<organism evidence="2 3">
    <name type="scientific">Argiope bruennichi</name>
    <name type="common">Wasp spider</name>
    <name type="synonym">Aranea bruennichi</name>
    <dbReference type="NCBI Taxonomy" id="94029"/>
    <lineage>
        <taxon>Eukaryota</taxon>
        <taxon>Metazoa</taxon>
        <taxon>Ecdysozoa</taxon>
        <taxon>Arthropoda</taxon>
        <taxon>Chelicerata</taxon>
        <taxon>Arachnida</taxon>
        <taxon>Araneae</taxon>
        <taxon>Araneomorphae</taxon>
        <taxon>Entelegynae</taxon>
        <taxon>Araneoidea</taxon>
        <taxon>Araneidae</taxon>
        <taxon>Argiope</taxon>
    </lineage>
</organism>
<sequence>MDTTDRELKPARLERRQGLGEMGGAKRHGLFFGFLGEQDSWESFGESHPENSFRKGVCLTPRRFGWRNWESGMIPVFLLSLARPYQPTPKTSAAKFSKRQP</sequence>
<dbReference type="Proteomes" id="UP000807504">
    <property type="component" value="Unassembled WGS sequence"/>
</dbReference>
<feature type="region of interest" description="Disordered" evidence="1">
    <location>
        <begin position="1"/>
        <end position="20"/>
    </location>
</feature>